<proteinExistence type="predicted"/>
<gene>
    <name evidence="2" type="ORF">GCM10010917_00490</name>
</gene>
<sequence length="55" mass="6054">MKPMTALTGSSCFELYSNPKEEEDQTHDGPVYDRDPAADCPLADRLHGLGFGRGR</sequence>
<evidence type="ECO:0000256" key="1">
    <source>
        <dbReference type="SAM" id="MobiDB-lite"/>
    </source>
</evidence>
<dbReference type="Proteomes" id="UP000609323">
    <property type="component" value="Unassembled WGS sequence"/>
</dbReference>
<feature type="compositionally biased region" description="Basic and acidic residues" evidence="1">
    <location>
        <begin position="26"/>
        <end position="37"/>
    </location>
</feature>
<protein>
    <submittedName>
        <fullName evidence="2">Uncharacterized protein</fullName>
    </submittedName>
</protein>
<evidence type="ECO:0000313" key="3">
    <source>
        <dbReference type="Proteomes" id="UP000609323"/>
    </source>
</evidence>
<evidence type="ECO:0000313" key="2">
    <source>
        <dbReference type="EMBL" id="GGA19792.1"/>
    </source>
</evidence>
<reference evidence="3" key="1">
    <citation type="journal article" date="2019" name="Int. J. Syst. Evol. Microbiol.">
        <title>The Global Catalogue of Microorganisms (GCM) 10K type strain sequencing project: providing services to taxonomists for standard genome sequencing and annotation.</title>
        <authorList>
            <consortium name="The Broad Institute Genomics Platform"/>
            <consortium name="The Broad Institute Genome Sequencing Center for Infectious Disease"/>
            <person name="Wu L."/>
            <person name="Ma J."/>
        </authorList>
    </citation>
    <scope>NUCLEOTIDE SEQUENCE [LARGE SCALE GENOMIC DNA]</scope>
    <source>
        <strain evidence="3">CGMCC 1.15044</strain>
    </source>
</reference>
<accession>A0ABQ1FM31</accession>
<comment type="caution">
    <text evidence="2">The sequence shown here is derived from an EMBL/GenBank/DDBJ whole genome shotgun (WGS) entry which is preliminary data.</text>
</comment>
<name>A0ABQ1FM31_9BACL</name>
<feature type="region of interest" description="Disordered" evidence="1">
    <location>
        <begin position="1"/>
        <end position="37"/>
    </location>
</feature>
<dbReference type="EMBL" id="BMHF01000001">
    <property type="protein sequence ID" value="GGA19792.1"/>
    <property type="molecule type" value="Genomic_DNA"/>
</dbReference>
<keyword evidence="3" id="KW-1185">Reference proteome</keyword>
<organism evidence="2 3">
    <name type="scientific">Paenibacillus physcomitrellae</name>
    <dbReference type="NCBI Taxonomy" id="1619311"/>
    <lineage>
        <taxon>Bacteria</taxon>
        <taxon>Bacillati</taxon>
        <taxon>Bacillota</taxon>
        <taxon>Bacilli</taxon>
        <taxon>Bacillales</taxon>
        <taxon>Paenibacillaceae</taxon>
        <taxon>Paenibacillus</taxon>
    </lineage>
</organism>